<feature type="transmembrane region" description="Helical" evidence="1">
    <location>
        <begin position="12"/>
        <end position="31"/>
    </location>
</feature>
<evidence type="ECO:0000313" key="2">
    <source>
        <dbReference type="EMBL" id="KIM43761.1"/>
    </source>
</evidence>
<keyword evidence="1" id="KW-1133">Transmembrane helix</keyword>
<evidence type="ECO:0000313" key="3">
    <source>
        <dbReference type="Proteomes" id="UP000053424"/>
    </source>
</evidence>
<feature type="transmembrane region" description="Helical" evidence="1">
    <location>
        <begin position="134"/>
        <end position="157"/>
    </location>
</feature>
<evidence type="ECO:0000256" key="1">
    <source>
        <dbReference type="SAM" id="Phobius"/>
    </source>
</evidence>
<feature type="transmembrane region" description="Helical" evidence="1">
    <location>
        <begin position="66"/>
        <end position="89"/>
    </location>
</feature>
<dbReference type="Proteomes" id="UP000053424">
    <property type="component" value="Unassembled WGS sequence"/>
</dbReference>
<protein>
    <submittedName>
        <fullName evidence="2">Uncharacterized protein</fullName>
    </submittedName>
</protein>
<organism evidence="2 3">
    <name type="scientific">Hebeloma cylindrosporum</name>
    <dbReference type="NCBI Taxonomy" id="76867"/>
    <lineage>
        <taxon>Eukaryota</taxon>
        <taxon>Fungi</taxon>
        <taxon>Dikarya</taxon>
        <taxon>Basidiomycota</taxon>
        <taxon>Agaricomycotina</taxon>
        <taxon>Agaricomycetes</taxon>
        <taxon>Agaricomycetidae</taxon>
        <taxon>Agaricales</taxon>
        <taxon>Agaricineae</taxon>
        <taxon>Hymenogastraceae</taxon>
        <taxon>Hebeloma</taxon>
    </lineage>
</organism>
<name>A0A0C3CJ64_HEBCY</name>
<accession>A0A0C3CJ64</accession>
<feature type="transmembrane region" description="Helical" evidence="1">
    <location>
        <begin position="37"/>
        <end position="54"/>
    </location>
</feature>
<reference evidence="3" key="2">
    <citation type="submission" date="2015-01" db="EMBL/GenBank/DDBJ databases">
        <title>Evolutionary Origins and Diversification of the Mycorrhizal Mutualists.</title>
        <authorList>
            <consortium name="DOE Joint Genome Institute"/>
            <consortium name="Mycorrhizal Genomics Consortium"/>
            <person name="Kohler A."/>
            <person name="Kuo A."/>
            <person name="Nagy L.G."/>
            <person name="Floudas D."/>
            <person name="Copeland A."/>
            <person name="Barry K.W."/>
            <person name="Cichocki N."/>
            <person name="Veneault-Fourrey C."/>
            <person name="LaButti K."/>
            <person name="Lindquist E.A."/>
            <person name="Lipzen A."/>
            <person name="Lundell T."/>
            <person name="Morin E."/>
            <person name="Murat C."/>
            <person name="Riley R."/>
            <person name="Ohm R."/>
            <person name="Sun H."/>
            <person name="Tunlid A."/>
            <person name="Henrissat B."/>
            <person name="Grigoriev I.V."/>
            <person name="Hibbett D.S."/>
            <person name="Martin F."/>
        </authorList>
    </citation>
    <scope>NUCLEOTIDE SEQUENCE [LARGE SCALE GENOMIC DNA]</scope>
    <source>
        <strain evidence="3">h7</strain>
    </source>
</reference>
<dbReference type="EMBL" id="KN831775">
    <property type="protein sequence ID" value="KIM43761.1"/>
    <property type="molecule type" value="Genomic_DNA"/>
</dbReference>
<dbReference type="AlphaFoldDB" id="A0A0C3CJ64"/>
<dbReference type="HOGENOM" id="CLU_1332071_0_0_1"/>
<keyword evidence="1" id="KW-0472">Membrane</keyword>
<keyword evidence="1" id="KW-0812">Transmembrane</keyword>
<gene>
    <name evidence="2" type="ORF">M413DRAFT_388255</name>
</gene>
<proteinExistence type="predicted"/>
<keyword evidence="3" id="KW-1185">Reference proteome</keyword>
<reference evidence="2 3" key="1">
    <citation type="submission" date="2014-04" db="EMBL/GenBank/DDBJ databases">
        <authorList>
            <consortium name="DOE Joint Genome Institute"/>
            <person name="Kuo A."/>
            <person name="Gay G."/>
            <person name="Dore J."/>
            <person name="Kohler A."/>
            <person name="Nagy L.G."/>
            <person name="Floudas D."/>
            <person name="Copeland A."/>
            <person name="Barry K.W."/>
            <person name="Cichocki N."/>
            <person name="Veneault-Fourrey C."/>
            <person name="LaButti K."/>
            <person name="Lindquist E.A."/>
            <person name="Lipzen A."/>
            <person name="Lundell T."/>
            <person name="Morin E."/>
            <person name="Murat C."/>
            <person name="Sun H."/>
            <person name="Tunlid A."/>
            <person name="Henrissat B."/>
            <person name="Grigoriev I.V."/>
            <person name="Hibbett D.S."/>
            <person name="Martin F."/>
            <person name="Nordberg H.P."/>
            <person name="Cantor M.N."/>
            <person name="Hua S.X."/>
        </authorList>
    </citation>
    <scope>NUCLEOTIDE SEQUENCE [LARGE SCALE GENOMIC DNA]</scope>
    <source>
        <strain evidence="3">h7</strain>
    </source>
</reference>
<sequence>MVHLSPTHPSISFYCVACILLGISSLVTSLSNSCLRLFYFLSHLLPLLSWISSPSPFPSLFSTRPAIVVCWIHGIIPIIPCIRISVYAYIPLSRIPFHFPTLFATPLTFEILICRSHLDIAHLLRYFFQWLPPLFLFPFLCVCSFLSLLSFVLYPFASFPFLSDSSPFSGLSSFRIPNIPSVPRTIGPHPKIHGDSLDLLLLGVCT</sequence>